<reference evidence="1" key="1">
    <citation type="journal article" date="2015" name="Nature">
        <title>Complex archaea that bridge the gap between prokaryotes and eukaryotes.</title>
        <authorList>
            <person name="Spang A."/>
            <person name="Saw J.H."/>
            <person name="Jorgensen S.L."/>
            <person name="Zaremba-Niedzwiedzka K."/>
            <person name="Martijn J."/>
            <person name="Lind A.E."/>
            <person name="van Eijk R."/>
            <person name="Schleper C."/>
            <person name="Guy L."/>
            <person name="Ettema T.J."/>
        </authorList>
    </citation>
    <scope>NUCLEOTIDE SEQUENCE</scope>
</reference>
<comment type="caution">
    <text evidence="1">The sequence shown here is derived from an EMBL/GenBank/DDBJ whole genome shotgun (WGS) entry which is preliminary data.</text>
</comment>
<dbReference type="InterPro" id="IPR058240">
    <property type="entry name" value="rSAM_sf"/>
</dbReference>
<sequence>MKVTLLDLDASRFPNLALMKLAAWHKGKGDSVALNFPLGADRGYASCVFSWHRDRLHTVPDTYQAGGAALNGSVLPSEIEHQMPDYDLYGLDYSLGFTSRGCPRHCDFCLVPRKEGAVAPWSTIYEFWDPAHQRIRLLDNNLLAAPNWRTTLTDIHRERIAVEFTQGLDIRLLTPHKAETLRRLKLWGELDFAFDDVAYERAVHKGIEVLRTAGFTISRLSFFLLFRPETHSANDFRRLQVMADYGVAVYPMFYTPLDAARKGWTIPRQHNPDVGIPLVRGPRPQFLKLIRLLAWKLARENEGT</sequence>
<evidence type="ECO:0008006" key="2">
    <source>
        <dbReference type="Google" id="ProtNLM"/>
    </source>
</evidence>
<accession>A0A0F9IFA2</accession>
<dbReference type="SUPFAM" id="SSF102114">
    <property type="entry name" value="Radical SAM enzymes"/>
    <property type="match status" value="1"/>
</dbReference>
<dbReference type="EMBL" id="LAZR01019452">
    <property type="protein sequence ID" value="KKL92475.1"/>
    <property type="molecule type" value="Genomic_DNA"/>
</dbReference>
<gene>
    <name evidence="1" type="ORF">LCGC14_1884300</name>
</gene>
<dbReference type="AlphaFoldDB" id="A0A0F9IFA2"/>
<organism evidence="1">
    <name type="scientific">marine sediment metagenome</name>
    <dbReference type="NCBI Taxonomy" id="412755"/>
    <lineage>
        <taxon>unclassified sequences</taxon>
        <taxon>metagenomes</taxon>
        <taxon>ecological metagenomes</taxon>
    </lineage>
</organism>
<name>A0A0F9IFA2_9ZZZZ</name>
<evidence type="ECO:0000313" key="1">
    <source>
        <dbReference type="EMBL" id="KKL92475.1"/>
    </source>
</evidence>
<proteinExistence type="predicted"/>
<protein>
    <recommendedName>
        <fullName evidence="2">Elp3/MiaA/NifB-like radical SAM core domain-containing protein</fullName>
    </recommendedName>
</protein>